<evidence type="ECO:0000313" key="2">
    <source>
        <dbReference type="Proteomes" id="UP000193391"/>
    </source>
</evidence>
<dbReference type="AlphaFoldDB" id="A0A1Y2L1L4"/>
<reference evidence="1 2" key="1">
    <citation type="submission" date="2014-03" db="EMBL/GenBank/DDBJ databases">
        <title>The draft genome sequence of Thalassospira mesophila JCM 18969.</title>
        <authorList>
            <person name="Lai Q."/>
            <person name="Shao Z."/>
        </authorList>
    </citation>
    <scope>NUCLEOTIDE SEQUENCE [LARGE SCALE GENOMIC DNA]</scope>
    <source>
        <strain evidence="1 2">JCM 18969</strain>
    </source>
</reference>
<dbReference type="OrthoDB" id="7348026at2"/>
<evidence type="ECO:0000313" key="1">
    <source>
        <dbReference type="EMBL" id="OSQ39361.1"/>
    </source>
</evidence>
<proteinExistence type="predicted"/>
<protein>
    <submittedName>
        <fullName evidence="1">Uncharacterized protein</fullName>
    </submittedName>
</protein>
<sequence length="178" mass="18919">MMTWFADLKKIARYGVPVLAGVICVAGFSTVGQAQFNNKPYSFNTPTGAPGMSTAARQAIINDQLYDSRPQNMMRDSSGALLSIEKSKGGTAIVRTADGEVLPGFRGTSISVGGMSVGVFNAYFMAADSGRWYAPVQSMAATYTINGWINLLSQDGRTVIPPVTASPVDGWTWMAAGF</sequence>
<name>A0A1Y2L1L4_9PROT</name>
<organism evidence="1 2">
    <name type="scientific">Thalassospira mesophila</name>
    <dbReference type="NCBI Taxonomy" id="1293891"/>
    <lineage>
        <taxon>Bacteria</taxon>
        <taxon>Pseudomonadati</taxon>
        <taxon>Pseudomonadota</taxon>
        <taxon>Alphaproteobacteria</taxon>
        <taxon>Rhodospirillales</taxon>
        <taxon>Thalassospiraceae</taxon>
        <taxon>Thalassospira</taxon>
    </lineage>
</organism>
<dbReference type="EMBL" id="JFKA01000002">
    <property type="protein sequence ID" value="OSQ39361.1"/>
    <property type="molecule type" value="Genomic_DNA"/>
</dbReference>
<keyword evidence="2" id="KW-1185">Reference proteome</keyword>
<gene>
    <name evidence="1" type="ORF">TMES_04600</name>
</gene>
<dbReference type="Proteomes" id="UP000193391">
    <property type="component" value="Unassembled WGS sequence"/>
</dbReference>
<comment type="caution">
    <text evidence="1">The sequence shown here is derived from an EMBL/GenBank/DDBJ whole genome shotgun (WGS) entry which is preliminary data.</text>
</comment>
<accession>A0A1Y2L1L4</accession>
<dbReference type="RefSeq" id="WP_085580002.1">
    <property type="nucleotide sequence ID" value="NZ_JFKA01000002.1"/>
</dbReference>